<keyword evidence="5" id="KW-0408">Iron</keyword>
<organism evidence="9">
    <name type="scientific">marine metagenome</name>
    <dbReference type="NCBI Taxonomy" id="408172"/>
    <lineage>
        <taxon>unclassified sequences</taxon>
        <taxon>metagenomes</taxon>
        <taxon>ecological metagenomes</taxon>
    </lineage>
</organism>
<dbReference type="EMBL" id="UINC01081832">
    <property type="protein sequence ID" value="SVC26059.1"/>
    <property type="molecule type" value="Genomic_DNA"/>
</dbReference>
<dbReference type="PANTHER" id="PTHR43020">
    <property type="entry name" value="CDK5 REGULATORY SUBUNIT-ASSOCIATED PROTEIN 1"/>
    <property type="match status" value="1"/>
</dbReference>
<dbReference type="PROSITE" id="PS51918">
    <property type="entry name" value="RADICAL_SAM"/>
    <property type="match status" value="1"/>
</dbReference>
<dbReference type="SUPFAM" id="SSF102114">
    <property type="entry name" value="Radical SAM enzymes"/>
    <property type="match status" value="1"/>
</dbReference>
<dbReference type="InterPro" id="IPR038135">
    <property type="entry name" value="Methylthiotransferase_N_sf"/>
</dbReference>
<dbReference type="GO" id="GO:0051539">
    <property type="term" value="F:4 iron, 4 sulfur cluster binding"/>
    <property type="evidence" value="ECO:0007669"/>
    <property type="project" value="UniProtKB-KW"/>
</dbReference>
<dbReference type="InterPro" id="IPR006638">
    <property type="entry name" value="Elp3/MiaA/NifB-like_rSAM"/>
</dbReference>
<dbReference type="SFLD" id="SFLDF00273">
    <property type="entry name" value="(dimethylallyl)adenosine_tRNA"/>
    <property type="match status" value="1"/>
</dbReference>
<dbReference type="Pfam" id="PF04055">
    <property type="entry name" value="Radical_SAM"/>
    <property type="match status" value="1"/>
</dbReference>
<dbReference type="PROSITE" id="PS51449">
    <property type="entry name" value="MTTASE_N"/>
    <property type="match status" value="1"/>
</dbReference>
<keyword evidence="3" id="KW-0949">S-adenosyl-L-methionine</keyword>
<dbReference type="CDD" id="cd01335">
    <property type="entry name" value="Radical_SAM"/>
    <property type="match status" value="1"/>
</dbReference>
<evidence type="ECO:0000256" key="3">
    <source>
        <dbReference type="ARBA" id="ARBA00022691"/>
    </source>
</evidence>
<dbReference type="InterPro" id="IPR058240">
    <property type="entry name" value="rSAM_sf"/>
</dbReference>
<dbReference type="FunFam" id="3.40.50.12160:FF:000003">
    <property type="entry name" value="CDK5 regulatory subunit-associated protein 1"/>
    <property type="match status" value="1"/>
</dbReference>
<protein>
    <submittedName>
        <fullName evidence="9">Uncharacterized protein</fullName>
    </submittedName>
</protein>
<dbReference type="InterPro" id="IPR020612">
    <property type="entry name" value="Methylthiotransferase_CS"/>
</dbReference>
<dbReference type="GO" id="GO:0035597">
    <property type="term" value="F:tRNA-2-methylthio-N(6)-dimethylallyladenosine(37) synthase activity"/>
    <property type="evidence" value="ECO:0007669"/>
    <property type="project" value="TreeGrafter"/>
</dbReference>
<accession>A0A382KP73</accession>
<dbReference type="SFLD" id="SFLDG01061">
    <property type="entry name" value="methylthiotransferase"/>
    <property type="match status" value="1"/>
</dbReference>
<keyword evidence="6" id="KW-0411">Iron-sulfur</keyword>
<dbReference type="SMART" id="SM00729">
    <property type="entry name" value="Elp3"/>
    <property type="match status" value="1"/>
</dbReference>
<comment type="cofactor">
    <cofactor evidence="1">
        <name>[4Fe-4S] cluster</name>
        <dbReference type="ChEBI" id="CHEBI:49883"/>
    </cofactor>
</comment>
<dbReference type="SFLD" id="SFLDS00029">
    <property type="entry name" value="Radical_SAM"/>
    <property type="match status" value="1"/>
</dbReference>
<dbReference type="PROSITE" id="PS01278">
    <property type="entry name" value="MTTASE_RADICAL"/>
    <property type="match status" value="1"/>
</dbReference>
<dbReference type="NCBIfam" id="TIGR01574">
    <property type="entry name" value="miaB-methiolase"/>
    <property type="match status" value="1"/>
</dbReference>
<dbReference type="GO" id="GO:0005829">
    <property type="term" value="C:cytosol"/>
    <property type="evidence" value="ECO:0007669"/>
    <property type="project" value="TreeGrafter"/>
</dbReference>
<dbReference type="InterPro" id="IPR005839">
    <property type="entry name" value="Methylthiotransferase"/>
</dbReference>
<reference evidence="9" key="1">
    <citation type="submission" date="2018-05" db="EMBL/GenBank/DDBJ databases">
        <authorList>
            <person name="Lanie J.A."/>
            <person name="Ng W.-L."/>
            <person name="Kazmierczak K.M."/>
            <person name="Andrzejewski T.M."/>
            <person name="Davidsen T.M."/>
            <person name="Wayne K.J."/>
            <person name="Tettelin H."/>
            <person name="Glass J.I."/>
            <person name="Rusch D."/>
            <person name="Podicherti R."/>
            <person name="Tsui H.-C.T."/>
            <person name="Winkler M.E."/>
        </authorList>
    </citation>
    <scope>NUCLEOTIDE SEQUENCE</scope>
</reference>
<dbReference type="NCBIfam" id="TIGR00089">
    <property type="entry name" value="MiaB/RimO family radical SAM methylthiotransferase"/>
    <property type="match status" value="1"/>
</dbReference>
<dbReference type="InterPro" id="IPR006463">
    <property type="entry name" value="MiaB_methiolase"/>
</dbReference>
<dbReference type="Gene3D" id="3.80.30.20">
    <property type="entry name" value="tm_1862 like domain"/>
    <property type="match status" value="1"/>
</dbReference>
<feature type="non-terminal residue" evidence="9">
    <location>
        <position position="415"/>
    </location>
</feature>
<evidence type="ECO:0000259" key="8">
    <source>
        <dbReference type="PROSITE" id="PS51918"/>
    </source>
</evidence>
<dbReference type="InterPro" id="IPR007197">
    <property type="entry name" value="rSAM"/>
</dbReference>
<sequence>ERRKAGKKILTKKFSILTFGCQMNSHDSERIAGLLKKDGYTATEIIKDADLIVINTCSVREKAEEKLFTKLSEIRNQTCDKEPLIAVIGCVAQQEGEQILKRSTAVDIVVGTQALQRLPRLIEKAAIARETQIDIKPYDEVSFPLGIAARSNPVKAYITIIEGCNDFCSFCVVPYTRGHERMRRSAEILEEVRHATETGHNEIHLLGQIVNHYQDPDLPDHGFPKLLEQINAIPAVKRIRFASPHPRHVSAQMIEAVRDLPKVCKHLHLPVQSGSSRVLKAMRRRYSRESYLELICEIRTSIPEIALSTDAIVGFPGETEEDFEQTLSLVRSVGFHSMFSFKYSERPNTLAKRRMPDNVPEKEKSTRLSALQSLQRRIQTELNISSVGRTFEVLVDSRSRRREHEMSGRTTQNTI</sequence>
<evidence type="ECO:0000256" key="6">
    <source>
        <dbReference type="ARBA" id="ARBA00023014"/>
    </source>
</evidence>
<dbReference type="PANTHER" id="PTHR43020:SF2">
    <property type="entry name" value="MITOCHONDRIAL TRNA METHYLTHIOTRANSFERASE CDK5RAP1"/>
    <property type="match status" value="1"/>
</dbReference>
<feature type="domain" description="MTTase N-terminal" evidence="7">
    <location>
        <begin position="12"/>
        <end position="127"/>
    </location>
</feature>
<evidence type="ECO:0000313" key="9">
    <source>
        <dbReference type="EMBL" id="SVC26059.1"/>
    </source>
</evidence>
<evidence type="ECO:0000259" key="7">
    <source>
        <dbReference type="PROSITE" id="PS51449"/>
    </source>
</evidence>
<name>A0A382KP73_9ZZZZ</name>
<dbReference type="Gene3D" id="3.40.50.12160">
    <property type="entry name" value="Methylthiotransferase, N-terminal domain"/>
    <property type="match status" value="1"/>
</dbReference>
<proteinExistence type="predicted"/>
<dbReference type="AlphaFoldDB" id="A0A382KP73"/>
<dbReference type="Pfam" id="PF00919">
    <property type="entry name" value="UPF0004"/>
    <property type="match status" value="1"/>
</dbReference>
<feature type="domain" description="Radical SAM core" evidence="8">
    <location>
        <begin position="150"/>
        <end position="381"/>
    </location>
</feature>
<dbReference type="FunFam" id="3.80.30.20:FF:000001">
    <property type="entry name" value="tRNA-2-methylthio-N(6)-dimethylallyladenosine synthase 2"/>
    <property type="match status" value="1"/>
</dbReference>
<evidence type="ECO:0000256" key="4">
    <source>
        <dbReference type="ARBA" id="ARBA00022723"/>
    </source>
</evidence>
<evidence type="ECO:0000256" key="5">
    <source>
        <dbReference type="ARBA" id="ARBA00023004"/>
    </source>
</evidence>
<keyword evidence="2" id="KW-0004">4Fe-4S</keyword>
<gene>
    <name evidence="9" type="ORF">METZ01_LOCUS278913</name>
</gene>
<dbReference type="InterPro" id="IPR013848">
    <property type="entry name" value="Methylthiotransferase_N"/>
</dbReference>
<dbReference type="GO" id="GO:0046872">
    <property type="term" value="F:metal ion binding"/>
    <property type="evidence" value="ECO:0007669"/>
    <property type="project" value="UniProtKB-KW"/>
</dbReference>
<dbReference type="SFLD" id="SFLDG01082">
    <property type="entry name" value="B12-binding_domain_containing"/>
    <property type="match status" value="1"/>
</dbReference>
<evidence type="ECO:0000256" key="1">
    <source>
        <dbReference type="ARBA" id="ARBA00001966"/>
    </source>
</evidence>
<keyword evidence="4" id="KW-0479">Metal-binding</keyword>
<evidence type="ECO:0000256" key="2">
    <source>
        <dbReference type="ARBA" id="ARBA00022485"/>
    </source>
</evidence>
<dbReference type="InterPro" id="IPR023404">
    <property type="entry name" value="rSAM_horseshoe"/>
</dbReference>
<feature type="non-terminal residue" evidence="9">
    <location>
        <position position="1"/>
    </location>
</feature>